<reference evidence="9 10" key="1">
    <citation type="submission" date="2020-08" db="EMBL/GenBank/DDBJ databases">
        <title>Genome sequence of Nocardioides mesophilus KACC 16243T.</title>
        <authorList>
            <person name="Hyun D.-W."/>
            <person name="Bae J.-W."/>
        </authorList>
    </citation>
    <scope>NUCLEOTIDE SEQUENCE [LARGE SCALE GENOMIC DNA]</scope>
    <source>
        <strain evidence="9 10">KACC 16243</strain>
    </source>
</reference>
<dbReference type="Pfam" id="PF00534">
    <property type="entry name" value="Glycos_transf_1"/>
    <property type="match status" value="1"/>
</dbReference>
<dbReference type="EMBL" id="CP060713">
    <property type="protein sequence ID" value="QNN53634.1"/>
    <property type="molecule type" value="Genomic_DNA"/>
</dbReference>
<evidence type="ECO:0000259" key="8">
    <source>
        <dbReference type="Pfam" id="PF21269"/>
    </source>
</evidence>
<keyword evidence="5 9" id="KW-0808">Transferase</keyword>
<evidence type="ECO:0000256" key="3">
    <source>
        <dbReference type="ARBA" id="ARBA00022526"/>
    </source>
</evidence>
<keyword evidence="10" id="KW-1185">Reference proteome</keyword>
<feature type="domain" description="Glycosyl transferase family 1" evidence="7">
    <location>
        <begin position="364"/>
        <end position="448"/>
    </location>
</feature>
<evidence type="ECO:0000313" key="10">
    <source>
        <dbReference type="Proteomes" id="UP000515947"/>
    </source>
</evidence>
<protein>
    <submittedName>
        <fullName evidence="9">Glycosyltransferase</fullName>
    </submittedName>
</protein>
<dbReference type="Gene3D" id="3.40.50.2000">
    <property type="entry name" value="Glycogen Phosphorylase B"/>
    <property type="match status" value="2"/>
</dbReference>
<comment type="subunit">
    <text evidence="2">Homodimer.</text>
</comment>
<keyword evidence="4" id="KW-0328">Glycosyltransferase</keyword>
<accession>A0A7G9RDF9</accession>
<sequence>MQEVEVDAIPLARLETLLAPDRVDRLRMYAARARELLAGRVVWNVNATAQGGGVAEMLQALLAYARGAHTDTRWLTLNADPAFFAITKRLHNQLHGAPGDGGDLGDAERVVYEKVLAENLESLRSRVRAGDIVLLHDPQTAGLVDGIRRSGAYAVWRCHIGRDTPHPLADRAWDFLRDYVEPADAVIFSRAQYPPAWVSRDRLWVIPPSLDPFTAKNVGMEPAVAQVTLQRAGLVATGAVDGSLRFTRRDGSDGFVREHYGLLREGGSIPGTGQVVLQVSRWDRLKDMQGVMIGFVEHLDELPETAHLLLAGPDVSGVTDDPEGAAVLAECLHAWRDLPAPARSRVHLACLPMDDIDENAYLVNALQRHASVVVQKSLVEGFGLTVTEPMWKGRPVVASAVGGIQDQIEDGVSGLLLPDPNDHGSFGREVSKVLHDAELSARLGTAAHSRVQDRFLGDRHLIQYVDLFETLIGA</sequence>
<dbReference type="PANTHER" id="PTHR47779">
    <property type="entry name" value="SYNTHASE (CCG-9), PUTATIVE (AFU_ORTHOLOGUE AFUA_3G12100)-RELATED"/>
    <property type="match status" value="1"/>
</dbReference>
<dbReference type="GO" id="GO:0016757">
    <property type="term" value="F:glycosyltransferase activity"/>
    <property type="evidence" value="ECO:0007669"/>
    <property type="project" value="UniProtKB-KW"/>
</dbReference>
<evidence type="ECO:0000256" key="4">
    <source>
        <dbReference type="ARBA" id="ARBA00022676"/>
    </source>
</evidence>
<name>A0A7G9RDF9_9ACTN</name>
<organism evidence="9 10">
    <name type="scientific">Nocardioides mesophilus</name>
    <dbReference type="NCBI Taxonomy" id="433659"/>
    <lineage>
        <taxon>Bacteria</taxon>
        <taxon>Bacillati</taxon>
        <taxon>Actinomycetota</taxon>
        <taxon>Actinomycetes</taxon>
        <taxon>Propionibacteriales</taxon>
        <taxon>Nocardioidaceae</taxon>
        <taxon>Nocardioides</taxon>
    </lineage>
</organism>
<evidence type="ECO:0000256" key="1">
    <source>
        <dbReference type="ARBA" id="ARBA00009481"/>
    </source>
</evidence>
<gene>
    <name evidence="9" type="ORF">H9L09_04205</name>
</gene>
<dbReference type="AlphaFoldDB" id="A0A7G9RDF9"/>
<dbReference type="KEGG" id="nmes:H9L09_04205"/>
<keyword evidence="3" id="KW-0313">Glucose metabolism</keyword>
<dbReference type="InterPro" id="IPR049438">
    <property type="entry name" value="TreT_GT1"/>
</dbReference>
<keyword evidence="6" id="KW-0119">Carbohydrate metabolism</keyword>
<evidence type="ECO:0000259" key="7">
    <source>
        <dbReference type="Pfam" id="PF00534"/>
    </source>
</evidence>
<dbReference type="GO" id="GO:0006006">
    <property type="term" value="P:glucose metabolic process"/>
    <property type="evidence" value="ECO:0007669"/>
    <property type="project" value="UniProtKB-KW"/>
</dbReference>
<dbReference type="SUPFAM" id="SSF53756">
    <property type="entry name" value="UDP-Glycosyltransferase/glycogen phosphorylase"/>
    <property type="match status" value="1"/>
</dbReference>
<dbReference type="InterPro" id="IPR001296">
    <property type="entry name" value="Glyco_trans_1"/>
</dbReference>
<dbReference type="RefSeq" id="WP_187579475.1">
    <property type="nucleotide sequence ID" value="NZ_CP060713.1"/>
</dbReference>
<feature type="domain" description="Trehalose synthase N-terminal" evidence="8">
    <location>
        <begin position="44"/>
        <end position="193"/>
    </location>
</feature>
<evidence type="ECO:0000256" key="5">
    <source>
        <dbReference type="ARBA" id="ARBA00022679"/>
    </source>
</evidence>
<dbReference type="Proteomes" id="UP000515947">
    <property type="component" value="Chromosome"/>
</dbReference>
<dbReference type="Pfam" id="PF21269">
    <property type="entry name" value="TreT_GT1"/>
    <property type="match status" value="1"/>
</dbReference>
<evidence type="ECO:0000256" key="2">
    <source>
        <dbReference type="ARBA" id="ARBA00011738"/>
    </source>
</evidence>
<evidence type="ECO:0000313" key="9">
    <source>
        <dbReference type="EMBL" id="QNN53634.1"/>
    </source>
</evidence>
<proteinExistence type="inferred from homology"/>
<comment type="similarity">
    <text evidence="1">Belongs to the glycosyltransferase group 1 family. Glycosyltransferase 4 subfamily.</text>
</comment>
<dbReference type="PANTHER" id="PTHR47779:SF1">
    <property type="entry name" value="SYNTHASE (CCG-9), PUTATIVE (AFU_ORTHOLOGUE AFUA_3G12100)-RELATED"/>
    <property type="match status" value="1"/>
</dbReference>
<dbReference type="InterPro" id="IPR052078">
    <property type="entry name" value="Trehalose_Metab_GTase"/>
</dbReference>
<evidence type="ECO:0000256" key="6">
    <source>
        <dbReference type="ARBA" id="ARBA00023277"/>
    </source>
</evidence>